<dbReference type="VEuPathDB" id="VectorBase:CPIJ014880"/>
<dbReference type="GO" id="GO:0016743">
    <property type="term" value="F:carboxyl- or carbamoyltransferase activity"/>
    <property type="evidence" value="ECO:0007669"/>
    <property type="project" value="InterPro"/>
</dbReference>
<dbReference type="GO" id="GO:0016812">
    <property type="term" value="F:hydrolase activity, acting on carbon-nitrogen (but not peptide) bonds, in cyclic amides"/>
    <property type="evidence" value="ECO:0007669"/>
    <property type="project" value="InterPro"/>
</dbReference>
<dbReference type="eggNOG" id="KOG0370">
    <property type="taxonomic scope" value="Eukaryota"/>
</dbReference>
<protein>
    <submittedName>
        <fullName evidence="5 6">Aspartate carbamoyltransferase</fullName>
    </submittedName>
</protein>
<dbReference type="EMBL" id="DS232395">
    <property type="protein sequence ID" value="EDS41065.1"/>
    <property type="molecule type" value="Genomic_DNA"/>
</dbReference>
<dbReference type="InterPro" id="IPR036901">
    <property type="entry name" value="Asp/Orn_carbamoylTrfase_sf"/>
</dbReference>
<dbReference type="Proteomes" id="UP000002320">
    <property type="component" value="Unassembled WGS sequence"/>
</dbReference>
<dbReference type="InParanoid" id="B0X5T4"/>
<evidence type="ECO:0000259" key="4">
    <source>
        <dbReference type="Pfam" id="PF02729"/>
    </source>
</evidence>
<dbReference type="VEuPathDB" id="VectorBase:CQUJHB006119"/>
<dbReference type="GO" id="GO:0016597">
    <property type="term" value="F:amino acid binding"/>
    <property type="evidence" value="ECO:0007669"/>
    <property type="project" value="InterPro"/>
</dbReference>
<reference evidence="6" key="2">
    <citation type="submission" date="2020-05" db="UniProtKB">
        <authorList>
            <consortium name="EnsemblMetazoa"/>
        </authorList>
    </citation>
    <scope>IDENTIFICATION</scope>
    <source>
        <strain evidence="6">JHB</strain>
    </source>
</reference>
<evidence type="ECO:0000313" key="7">
    <source>
        <dbReference type="Proteomes" id="UP000002320"/>
    </source>
</evidence>
<keyword evidence="1 5" id="KW-0808">Transferase</keyword>
<evidence type="ECO:0000256" key="3">
    <source>
        <dbReference type="ARBA" id="ARBA00022801"/>
    </source>
</evidence>
<dbReference type="AlphaFoldDB" id="B0X5T4"/>
<dbReference type="GO" id="GO:0046872">
    <property type="term" value="F:metal ion binding"/>
    <property type="evidence" value="ECO:0007669"/>
    <property type="project" value="UniProtKB-KW"/>
</dbReference>
<dbReference type="KEGG" id="cqu:CpipJ_CPIJ014880"/>
<dbReference type="EnsemblMetazoa" id="CPIJ014880-RA">
    <property type="protein sequence ID" value="CPIJ014880-PA"/>
    <property type="gene ID" value="CPIJ014880"/>
</dbReference>
<dbReference type="PRINTS" id="PR00101">
    <property type="entry name" value="ATCASE"/>
</dbReference>
<dbReference type="Gene3D" id="3.20.20.140">
    <property type="entry name" value="Metal-dependent hydrolases"/>
    <property type="match status" value="1"/>
</dbReference>
<keyword evidence="7" id="KW-1185">Reference proteome</keyword>
<keyword evidence="2" id="KW-0479">Metal-binding</keyword>
<dbReference type="InterPro" id="IPR006132">
    <property type="entry name" value="Asp/Orn_carbamoyltranf_P-bd"/>
</dbReference>
<evidence type="ECO:0000313" key="6">
    <source>
        <dbReference type="EnsemblMetazoa" id="CPIJ014880-PA"/>
    </source>
</evidence>
<evidence type="ECO:0000256" key="2">
    <source>
        <dbReference type="ARBA" id="ARBA00022723"/>
    </source>
</evidence>
<dbReference type="OrthoDB" id="434at2759"/>
<dbReference type="Gene3D" id="3.40.50.1370">
    <property type="entry name" value="Aspartate/ornithine carbamoyltransferase"/>
    <property type="match status" value="2"/>
</dbReference>
<dbReference type="STRING" id="7176.B0X5T4"/>
<dbReference type="SUPFAM" id="SSF53671">
    <property type="entry name" value="Aspartate/ornithine carbamoyltransferase"/>
    <property type="match status" value="1"/>
</dbReference>
<feature type="domain" description="Aspartate/ornithine carbamoyltransferase carbamoyl-P binding" evidence="4">
    <location>
        <begin position="177"/>
        <end position="256"/>
    </location>
</feature>
<organism>
    <name type="scientific">Culex quinquefasciatus</name>
    <name type="common">Southern house mosquito</name>
    <name type="synonym">Culex pungens</name>
    <dbReference type="NCBI Taxonomy" id="7176"/>
    <lineage>
        <taxon>Eukaryota</taxon>
        <taxon>Metazoa</taxon>
        <taxon>Ecdysozoa</taxon>
        <taxon>Arthropoda</taxon>
        <taxon>Hexapoda</taxon>
        <taxon>Insecta</taxon>
        <taxon>Pterygota</taxon>
        <taxon>Neoptera</taxon>
        <taxon>Endopterygota</taxon>
        <taxon>Diptera</taxon>
        <taxon>Nematocera</taxon>
        <taxon>Culicoidea</taxon>
        <taxon>Culicidae</taxon>
        <taxon>Culicinae</taxon>
        <taxon>Culicini</taxon>
        <taxon>Culex</taxon>
        <taxon>Culex</taxon>
    </lineage>
</organism>
<dbReference type="GO" id="GO:0006520">
    <property type="term" value="P:amino acid metabolic process"/>
    <property type="evidence" value="ECO:0007669"/>
    <property type="project" value="InterPro"/>
</dbReference>
<dbReference type="PANTHER" id="PTHR45753:SF6">
    <property type="entry name" value="ASPARTATE CARBAMOYLTRANSFERASE"/>
    <property type="match status" value="1"/>
</dbReference>
<evidence type="ECO:0000313" key="5">
    <source>
        <dbReference type="EMBL" id="EDS41065.1"/>
    </source>
</evidence>
<proteinExistence type="predicted"/>
<dbReference type="SUPFAM" id="SSF51556">
    <property type="entry name" value="Metallo-dependent hydrolases"/>
    <property type="match status" value="1"/>
</dbReference>
<evidence type="ECO:0000256" key="1">
    <source>
        <dbReference type="ARBA" id="ARBA00022679"/>
    </source>
</evidence>
<dbReference type="InterPro" id="IPR002195">
    <property type="entry name" value="Dihydroorotase_CS"/>
</dbReference>
<name>B0X5T4_CULQU</name>
<dbReference type="Pfam" id="PF02729">
    <property type="entry name" value="OTCace_N"/>
    <property type="match status" value="1"/>
</dbReference>
<sequence length="280" mass="30945">MFDLDRIGHGKGEVRPVLCCPEDQQVLWDNLDVFATDHAPHTKQEKESENPPPGLEMILLKPPGTTQHLRRWFSIAGIKAKFCAVKPRLWTGSFSLIRATAKTCENGTSRNLKKQTGNYGKDVLLPAASLTPKERTMAGKHMLSISVGRPAALEDHVVRFLRGQNADQLPRRGVLQCLGGRVIFMDETSSSFKKSETLEDNILVMAGYSAVGVLRHPEPGVVSKAAHHCRKPLINVGDGIREHHTQALLDIFTIREEIGMVNGLTINMVGDLKHGRTVHS</sequence>
<reference evidence="5" key="1">
    <citation type="submission" date="2007-03" db="EMBL/GenBank/DDBJ databases">
        <title>Annotation of Culex pipiens quinquefasciatus.</title>
        <authorList>
            <consortium name="The Broad Institute Genome Sequencing Platform"/>
            <person name="Atkinson P.W."/>
            <person name="Hemingway J."/>
            <person name="Christensen B.M."/>
            <person name="Higgs S."/>
            <person name="Kodira C."/>
            <person name="Hannick L."/>
            <person name="Megy K."/>
            <person name="O'Leary S."/>
            <person name="Pearson M."/>
            <person name="Haas B.J."/>
            <person name="Mauceli E."/>
            <person name="Wortman J.R."/>
            <person name="Lee N.H."/>
            <person name="Guigo R."/>
            <person name="Stanke M."/>
            <person name="Alvarado L."/>
            <person name="Amedeo P."/>
            <person name="Antoine C.H."/>
            <person name="Arensburger P."/>
            <person name="Bidwell S.L."/>
            <person name="Crawford M."/>
            <person name="Camaro F."/>
            <person name="Devon K."/>
            <person name="Engels R."/>
            <person name="Hammond M."/>
            <person name="Howarth C."/>
            <person name="Koehrsen M."/>
            <person name="Lawson D."/>
            <person name="Montgomery P."/>
            <person name="Nene V."/>
            <person name="Nusbaum C."/>
            <person name="Puiu D."/>
            <person name="Romero-Severson J."/>
            <person name="Severson D.W."/>
            <person name="Shumway M."/>
            <person name="Sisk P."/>
            <person name="Stolte C."/>
            <person name="Zeng Q."/>
            <person name="Eisenstadt E."/>
            <person name="Fraser-Liggett C."/>
            <person name="Strausberg R."/>
            <person name="Galagan J."/>
            <person name="Birren B."/>
            <person name="Collins F.H."/>
        </authorList>
    </citation>
    <scope>NUCLEOTIDE SEQUENCE [LARGE SCALE GENOMIC DNA]</scope>
    <source>
        <strain evidence="5">JHB</strain>
    </source>
</reference>
<dbReference type="HOGENOM" id="CLU_994827_0_0_1"/>
<dbReference type="InterPro" id="IPR032466">
    <property type="entry name" value="Metal_Hydrolase"/>
</dbReference>
<accession>B0X5T4</accession>
<dbReference type="PANTHER" id="PTHR45753">
    <property type="entry name" value="ORNITHINE CARBAMOYLTRANSFERASE, MITOCHONDRIAL"/>
    <property type="match status" value="1"/>
</dbReference>
<keyword evidence="3" id="KW-0378">Hydrolase</keyword>
<dbReference type="PROSITE" id="PS00483">
    <property type="entry name" value="DIHYDROOROTASE_2"/>
    <property type="match status" value="1"/>
</dbReference>
<gene>
    <name evidence="6" type="primary">6048034</name>
    <name evidence="5" type="ORF">CpipJ_CPIJ014880</name>
</gene>